<dbReference type="RefSeq" id="WP_027590894.1">
    <property type="nucleotide sequence ID" value="NZ_FMUP01000007.1"/>
</dbReference>
<evidence type="ECO:0008006" key="6">
    <source>
        <dbReference type="Google" id="ProtNLM"/>
    </source>
</evidence>
<evidence type="ECO:0000256" key="1">
    <source>
        <dbReference type="SAM" id="SignalP"/>
    </source>
</evidence>
<feature type="signal peptide" evidence="1">
    <location>
        <begin position="1"/>
        <end position="19"/>
    </location>
</feature>
<accession>A0A0B3BP55</accession>
<feature type="chain" id="PRO_5015034545" description="3-phosphoglycerate kinase" evidence="1">
    <location>
        <begin position="20"/>
        <end position="117"/>
    </location>
</feature>
<dbReference type="Proteomes" id="UP000186079">
    <property type="component" value="Unassembled WGS sequence"/>
</dbReference>
<dbReference type="AlphaFoldDB" id="A0A0B3BP55"/>
<dbReference type="EMBL" id="JTAK01000001">
    <property type="protein sequence ID" value="KHO66263.1"/>
    <property type="molecule type" value="Genomic_DNA"/>
</dbReference>
<keyword evidence="4" id="KW-1185">Reference proteome</keyword>
<dbReference type="OrthoDB" id="6961808at2"/>
<dbReference type="PATRIC" id="fig|706570.3.peg.2655"/>
<reference evidence="2 4" key="1">
    <citation type="submission" date="2014-11" db="EMBL/GenBank/DDBJ databases">
        <title>Genome sequence of Pseudomonas tuomuerensis JCM 14085.</title>
        <authorList>
            <person name="Shin S.-K."/>
            <person name="Yi H."/>
        </authorList>
    </citation>
    <scope>NUCLEOTIDE SEQUENCE [LARGE SCALE GENOMIC DNA]</scope>
    <source>
        <strain evidence="2 4">JCM 14085</strain>
    </source>
</reference>
<evidence type="ECO:0000313" key="2">
    <source>
        <dbReference type="EMBL" id="KHO66263.1"/>
    </source>
</evidence>
<dbReference type="Proteomes" id="UP000030980">
    <property type="component" value="Unassembled WGS sequence"/>
</dbReference>
<keyword evidence="1" id="KW-0732">Signal</keyword>
<name>A0A0B3BP55_9PSED</name>
<protein>
    <recommendedName>
        <fullName evidence="6">3-phosphoglycerate kinase</fullName>
    </recommendedName>
</protein>
<accession>A0A0B2D1Z2</accession>
<organism evidence="2 4">
    <name type="scientific">Pseudomonas flexibilis</name>
    <dbReference type="NCBI Taxonomy" id="706570"/>
    <lineage>
        <taxon>Bacteria</taxon>
        <taxon>Pseudomonadati</taxon>
        <taxon>Pseudomonadota</taxon>
        <taxon>Gammaproteobacteria</taxon>
        <taxon>Pseudomonadales</taxon>
        <taxon>Pseudomonadaceae</taxon>
        <taxon>Pseudomonas</taxon>
    </lineage>
</organism>
<evidence type="ECO:0000313" key="4">
    <source>
        <dbReference type="Proteomes" id="UP000030980"/>
    </source>
</evidence>
<sequence length="117" mass="12617">MFRPLSTLCGLALALPLFAQNAEPEIILHQEGLQIDVQPMGKPLQALDGELLGVRAVKVINHGEQTVVCEFQVPAEVRSTTPPVPFRIAPGAQVVERVPGDYAPGQPYAELRCSHAP</sequence>
<reference evidence="3 5" key="2">
    <citation type="submission" date="2017-01" db="EMBL/GenBank/DDBJ databases">
        <authorList>
            <person name="Mah S.A."/>
            <person name="Swanson W.J."/>
            <person name="Moy G.W."/>
            <person name="Vacquier V.D."/>
        </authorList>
    </citation>
    <scope>NUCLEOTIDE SEQUENCE [LARGE SCALE GENOMIC DNA]</scope>
    <source>
        <strain evidence="3 5">ATCC 29606</strain>
    </source>
</reference>
<evidence type="ECO:0000313" key="5">
    <source>
        <dbReference type="Proteomes" id="UP000186079"/>
    </source>
</evidence>
<dbReference type="STRING" id="706570.PT85_01410"/>
<evidence type="ECO:0000313" key="3">
    <source>
        <dbReference type="EMBL" id="SIQ96006.1"/>
    </source>
</evidence>
<dbReference type="EMBL" id="FTMC01000012">
    <property type="protein sequence ID" value="SIQ96006.1"/>
    <property type="molecule type" value="Genomic_DNA"/>
</dbReference>
<proteinExistence type="predicted"/>
<gene>
    <name evidence="2" type="ORF">PT85_01410</name>
    <name evidence="3" type="ORF">SAMN05421672_11286</name>
</gene>